<evidence type="ECO:0000313" key="2">
    <source>
        <dbReference type="Proteomes" id="UP000651728"/>
    </source>
</evidence>
<name>A0ABQ4FQ51_9ACTN</name>
<dbReference type="EMBL" id="BOOB01000075">
    <property type="protein sequence ID" value="GIH36938.1"/>
    <property type="molecule type" value="Genomic_DNA"/>
</dbReference>
<dbReference type="Proteomes" id="UP000651728">
    <property type="component" value="Unassembled WGS sequence"/>
</dbReference>
<gene>
    <name evidence="1" type="ORF">Mam01_71020</name>
</gene>
<reference evidence="1 2" key="1">
    <citation type="submission" date="2021-01" db="EMBL/GenBank/DDBJ databases">
        <title>Whole genome shotgun sequence of Microbispora amethystogenes NBRC 101907.</title>
        <authorList>
            <person name="Komaki H."/>
            <person name="Tamura T."/>
        </authorList>
    </citation>
    <scope>NUCLEOTIDE SEQUENCE [LARGE SCALE GENOMIC DNA]</scope>
    <source>
        <strain evidence="1 2">NBRC 101907</strain>
    </source>
</reference>
<proteinExistence type="predicted"/>
<accession>A0ABQ4FQ51</accession>
<organism evidence="1 2">
    <name type="scientific">Microbispora amethystogenes</name>
    <dbReference type="NCBI Taxonomy" id="1427754"/>
    <lineage>
        <taxon>Bacteria</taxon>
        <taxon>Bacillati</taxon>
        <taxon>Actinomycetota</taxon>
        <taxon>Actinomycetes</taxon>
        <taxon>Streptosporangiales</taxon>
        <taxon>Streptosporangiaceae</taxon>
        <taxon>Microbispora</taxon>
    </lineage>
</organism>
<evidence type="ECO:0000313" key="1">
    <source>
        <dbReference type="EMBL" id="GIH36938.1"/>
    </source>
</evidence>
<sequence>MWTLAGSVLRMQVESLARAVFLLNDPVATRELRVERSFAPGLDGRFPELPPGHGIVRDIAMARLADEMVPGLRHSATGMYIVGCTLVHLSAAHEYHERDPYQALSIEQRHQLILDPFAAVWGSTCGLSDDSTFVEVMTVASPRAFRKLGELLRVCVKRLRDGESLDPPITYASE</sequence>
<protein>
    <submittedName>
        <fullName evidence="1">Uncharacterized protein</fullName>
    </submittedName>
</protein>
<comment type="caution">
    <text evidence="1">The sequence shown here is derived from an EMBL/GenBank/DDBJ whole genome shotgun (WGS) entry which is preliminary data.</text>
</comment>
<keyword evidence="2" id="KW-1185">Reference proteome</keyword>